<keyword evidence="3" id="KW-1185">Reference proteome</keyword>
<evidence type="ECO:0008006" key="4">
    <source>
        <dbReference type="Google" id="ProtNLM"/>
    </source>
</evidence>
<protein>
    <recommendedName>
        <fullName evidence="4">Oxidoreductase</fullName>
    </recommendedName>
</protein>
<keyword evidence="1" id="KW-1133">Transmembrane helix</keyword>
<reference evidence="3" key="1">
    <citation type="journal article" date="2019" name="Int. J. Syst. Evol. Microbiol.">
        <title>The Global Catalogue of Microorganisms (GCM) 10K type strain sequencing project: providing services to taxonomists for standard genome sequencing and annotation.</title>
        <authorList>
            <consortium name="The Broad Institute Genomics Platform"/>
            <consortium name="The Broad Institute Genome Sequencing Center for Infectious Disease"/>
            <person name="Wu L."/>
            <person name="Ma J."/>
        </authorList>
    </citation>
    <scope>NUCLEOTIDE SEQUENCE [LARGE SCALE GENOMIC DNA]</scope>
    <source>
        <strain evidence="3">JCM 18410</strain>
    </source>
</reference>
<dbReference type="EMBL" id="BAABKC010000113">
    <property type="protein sequence ID" value="GAA5075731.1"/>
    <property type="molecule type" value="Genomic_DNA"/>
</dbReference>
<name>A0ABP9LI08_9ACTN</name>
<proteinExistence type="predicted"/>
<keyword evidence="1" id="KW-0472">Membrane</keyword>
<accession>A0ABP9LI08</accession>
<sequence length="635" mass="67012">MTTAGHPPDGDAPDGWEPHALRVWEAYRRGEWCDDVPEVAAAVLRRVLLAPPPPYPGHLARLRLRGARVTGTLDLAEADIACAVRLERCVLDEAPRLDGARFGALELRDCALPGLGAAEARFDRACALLDCRIDGTVTLRSATVGAGLALDGSTLTAPPGGPALDAESLSVEEDFSADGATCTGPVRLASSQIRNTVGFRGARLRGPGLLLDAPELHVEGGLHLDGGFVSEGPINLYGASIGGSVHLEDATLTGTGQSRGEPALQLLCATVGGDIQAGRGLTVRGCLELRDTSVRGTVTLKRARLDNPRGDAVKGDRLHVGGNLNFRGGFVARGTVDLCDARIGGSLLFEGADLTAPDDGDTALRAHGVEVGAEFNCCDGFTAHGRVAVGGVTVRARLCFRGARLDVPAGRPALTCRRSTTAELVLSFAEAPRGAVDLSHSRVGVLRDDPATWPRALVLDGLAYDGLQPVLAARARLPWLDRDPGGFVPRPYEQLGAHYRQHGRDADARAILLARQRRLRRTLSRPARAWSLLQDATVGYGYRPQRAVWLLAALFAAGTLLFAADPPAPSGDGKPPGFQPAIYTLDVLIPVVDFGQQSAYAPHGALRWAVVALVTAGWLLATTAATGLNRVLRRN</sequence>
<feature type="transmembrane region" description="Helical" evidence="1">
    <location>
        <begin position="608"/>
        <end position="628"/>
    </location>
</feature>
<dbReference type="Proteomes" id="UP001500124">
    <property type="component" value="Unassembled WGS sequence"/>
</dbReference>
<evidence type="ECO:0000313" key="2">
    <source>
        <dbReference type="EMBL" id="GAA5075731.1"/>
    </source>
</evidence>
<evidence type="ECO:0000313" key="3">
    <source>
        <dbReference type="Proteomes" id="UP001500124"/>
    </source>
</evidence>
<gene>
    <name evidence="2" type="ORF">GCM10023336_65260</name>
</gene>
<evidence type="ECO:0000256" key="1">
    <source>
        <dbReference type="SAM" id="Phobius"/>
    </source>
</evidence>
<dbReference type="RefSeq" id="WP_345671641.1">
    <property type="nucleotide sequence ID" value="NZ_BAABKC010000113.1"/>
</dbReference>
<comment type="caution">
    <text evidence="2">The sequence shown here is derived from an EMBL/GenBank/DDBJ whole genome shotgun (WGS) entry which is preliminary data.</text>
</comment>
<organism evidence="2 3">
    <name type="scientific">Streptomyces similanensis</name>
    <dbReference type="NCBI Taxonomy" id="1274988"/>
    <lineage>
        <taxon>Bacteria</taxon>
        <taxon>Bacillati</taxon>
        <taxon>Actinomycetota</taxon>
        <taxon>Actinomycetes</taxon>
        <taxon>Kitasatosporales</taxon>
        <taxon>Streptomycetaceae</taxon>
        <taxon>Streptomyces</taxon>
    </lineage>
</organism>
<keyword evidence="1" id="KW-0812">Transmembrane</keyword>